<sequence>MAEKNAYQSESCAHPGHLGLALGLITEVNKFTTSNFEKKWETTGSYAKPENKTEFHHINVNIPDAITTGRGINMIQEFLTLTAEEPGNCTEILPEMHNHLEN</sequence>
<protein>
    <submittedName>
        <fullName evidence="1">Uncharacterized protein</fullName>
    </submittedName>
</protein>
<gene>
    <name evidence="1" type="ORF">CIHG_10144</name>
</gene>
<dbReference type="STRING" id="396776.A0A0J8S637"/>
<dbReference type="Proteomes" id="UP000054563">
    <property type="component" value="Unassembled WGS sequence"/>
</dbReference>
<evidence type="ECO:0000313" key="1">
    <source>
        <dbReference type="EMBL" id="KMU92316.1"/>
    </source>
</evidence>
<proteinExistence type="predicted"/>
<reference evidence="2" key="1">
    <citation type="journal article" date="2010" name="Genome Res.">
        <title>Population genomic sequencing of Coccidioides fungi reveals recent hybridization and transposon control.</title>
        <authorList>
            <person name="Neafsey D.E."/>
            <person name="Barker B.M."/>
            <person name="Sharpton T.J."/>
            <person name="Stajich J.E."/>
            <person name="Park D.J."/>
            <person name="Whiston E."/>
            <person name="Hung C.-Y."/>
            <person name="McMahan C."/>
            <person name="White J."/>
            <person name="Sykes S."/>
            <person name="Heiman D."/>
            <person name="Young S."/>
            <person name="Zeng Q."/>
            <person name="Abouelleil A."/>
            <person name="Aftuck L."/>
            <person name="Bessette D."/>
            <person name="Brown A."/>
            <person name="FitzGerald M."/>
            <person name="Lui A."/>
            <person name="Macdonald J.P."/>
            <person name="Priest M."/>
            <person name="Orbach M.J."/>
            <person name="Galgiani J.N."/>
            <person name="Kirkland T.N."/>
            <person name="Cole G.T."/>
            <person name="Birren B.W."/>
            <person name="Henn M.R."/>
            <person name="Taylor J.W."/>
            <person name="Rounsley S.D."/>
        </authorList>
    </citation>
    <scope>NUCLEOTIDE SEQUENCE [LARGE SCALE GENOMIC DNA]</scope>
    <source>
        <strain evidence="2">H538.4</strain>
    </source>
</reference>
<accession>A0A0J8S637</accession>
<evidence type="ECO:0000313" key="2">
    <source>
        <dbReference type="Proteomes" id="UP000054563"/>
    </source>
</evidence>
<dbReference type="EMBL" id="DS017066">
    <property type="protein sequence ID" value="KMU92316.1"/>
    <property type="molecule type" value="Genomic_DNA"/>
</dbReference>
<dbReference type="VEuPathDB" id="FungiDB:CIHG_10144"/>
<name>A0A0J8S637_COCIT</name>
<organism evidence="1 2">
    <name type="scientific">Coccidioides immitis H538.4</name>
    <dbReference type="NCBI Taxonomy" id="396776"/>
    <lineage>
        <taxon>Eukaryota</taxon>
        <taxon>Fungi</taxon>
        <taxon>Dikarya</taxon>
        <taxon>Ascomycota</taxon>
        <taxon>Pezizomycotina</taxon>
        <taxon>Eurotiomycetes</taxon>
        <taxon>Eurotiomycetidae</taxon>
        <taxon>Onygenales</taxon>
        <taxon>Onygenaceae</taxon>
        <taxon>Coccidioides</taxon>
    </lineage>
</organism>
<dbReference type="AlphaFoldDB" id="A0A0J8S637"/>